<dbReference type="EMBL" id="FMWP01000018">
    <property type="protein sequence ID" value="SCZ92268.1"/>
    <property type="molecule type" value="Genomic_DNA"/>
</dbReference>
<accession>A0A2X0LKF2</accession>
<name>A0A2X0LKF2_9BASI</name>
<dbReference type="AlphaFoldDB" id="A0A2X0LKF2"/>
<proteinExistence type="predicted"/>
<protein>
    <submittedName>
        <fullName evidence="2">BZ3500_MvSof-1268-A1-R1_Chr5-2g07749 protein</fullName>
    </submittedName>
</protein>
<evidence type="ECO:0000313" key="3">
    <source>
        <dbReference type="Proteomes" id="UP000249723"/>
    </source>
</evidence>
<dbReference type="STRING" id="289078.A0A2X0LKF2"/>
<dbReference type="Proteomes" id="UP000249723">
    <property type="component" value="Unassembled WGS sequence"/>
</dbReference>
<keyword evidence="3" id="KW-1185">Reference proteome</keyword>
<reference evidence="3" key="1">
    <citation type="submission" date="2016-10" db="EMBL/GenBank/DDBJ databases">
        <authorList>
            <person name="Jeantristanb JTB J.-T."/>
            <person name="Ricardo R."/>
        </authorList>
    </citation>
    <scope>NUCLEOTIDE SEQUENCE [LARGE SCALE GENOMIC DNA]</scope>
</reference>
<organism evidence="2 3">
    <name type="scientific">Microbotryum saponariae</name>
    <dbReference type="NCBI Taxonomy" id="289078"/>
    <lineage>
        <taxon>Eukaryota</taxon>
        <taxon>Fungi</taxon>
        <taxon>Dikarya</taxon>
        <taxon>Basidiomycota</taxon>
        <taxon>Pucciniomycotina</taxon>
        <taxon>Microbotryomycetes</taxon>
        <taxon>Microbotryales</taxon>
        <taxon>Microbotryaceae</taxon>
        <taxon>Microbotryum</taxon>
    </lineage>
</organism>
<gene>
    <name evidence="2" type="ORF">BZ3500_MVSOF-1268-A1-R1_CHR5-2G07749</name>
</gene>
<evidence type="ECO:0000256" key="1">
    <source>
        <dbReference type="SAM" id="MobiDB-lite"/>
    </source>
</evidence>
<evidence type="ECO:0000313" key="2">
    <source>
        <dbReference type="EMBL" id="SCZ92268.1"/>
    </source>
</evidence>
<feature type="compositionally biased region" description="Basic and acidic residues" evidence="1">
    <location>
        <begin position="32"/>
        <end position="42"/>
    </location>
</feature>
<feature type="region of interest" description="Disordered" evidence="1">
    <location>
        <begin position="30"/>
        <end position="61"/>
    </location>
</feature>
<sequence length="89" mass="9946">MEATVIRPHRPINSELYALERAKRVMYGRVIAPEDKDKKKQDPAGGANATDDQVSGHRVLRSAHPPLLISGVFRNGQTGFGRLKKQQRN</sequence>